<dbReference type="InParanoid" id="A0A6J2YG71"/>
<organism evidence="9 10">
    <name type="scientific">Sitophilus oryzae</name>
    <name type="common">Rice weevil</name>
    <name type="synonym">Curculio oryzae</name>
    <dbReference type="NCBI Taxonomy" id="7048"/>
    <lineage>
        <taxon>Eukaryota</taxon>
        <taxon>Metazoa</taxon>
        <taxon>Ecdysozoa</taxon>
        <taxon>Arthropoda</taxon>
        <taxon>Hexapoda</taxon>
        <taxon>Insecta</taxon>
        <taxon>Pterygota</taxon>
        <taxon>Neoptera</taxon>
        <taxon>Endopterygota</taxon>
        <taxon>Coleoptera</taxon>
        <taxon>Polyphaga</taxon>
        <taxon>Cucujiformia</taxon>
        <taxon>Curculionidae</taxon>
        <taxon>Dryophthorinae</taxon>
        <taxon>Sitophilus</taxon>
    </lineage>
</organism>
<protein>
    <submittedName>
        <fullName evidence="10">Nuclease HARBI1</fullName>
    </submittedName>
</protein>
<evidence type="ECO:0000256" key="7">
    <source>
        <dbReference type="ARBA" id="ARBA00023242"/>
    </source>
</evidence>
<dbReference type="KEGG" id="soy:115887663"/>
<keyword evidence="5" id="KW-0479">Metal-binding</keyword>
<comment type="subcellular location">
    <subcellularLocation>
        <location evidence="2">Nucleus</location>
    </subcellularLocation>
</comment>
<name>A0A6J2YG71_SITOR</name>
<dbReference type="GO" id="GO:0046872">
    <property type="term" value="F:metal ion binding"/>
    <property type="evidence" value="ECO:0007669"/>
    <property type="project" value="UniProtKB-KW"/>
</dbReference>
<evidence type="ECO:0000256" key="1">
    <source>
        <dbReference type="ARBA" id="ARBA00001968"/>
    </source>
</evidence>
<keyword evidence="6" id="KW-0378">Hydrolase</keyword>
<evidence type="ECO:0000256" key="2">
    <source>
        <dbReference type="ARBA" id="ARBA00004123"/>
    </source>
</evidence>
<evidence type="ECO:0000313" key="9">
    <source>
        <dbReference type="Proteomes" id="UP000504635"/>
    </source>
</evidence>
<feature type="domain" description="DDE Tnp4" evidence="8">
    <location>
        <begin position="156"/>
        <end position="224"/>
    </location>
</feature>
<dbReference type="GO" id="GO:0004518">
    <property type="term" value="F:nuclease activity"/>
    <property type="evidence" value="ECO:0007669"/>
    <property type="project" value="UniProtKB-KW"/>
</dbReference>
<dbReference type="RefSeq" id="XP_030762988.1">
    <property type="nucleotide sequence ID" value="XM_030907128.1"/>
</dbReference>
<reference evidence="10" key="1">
    <citation type="submission" date="2025-08" db="UniProtKB">
        <authorList>
            <consortium name="RefSeq"/>
        </authorList>
    </citation>
    <scope>IDENTIFICATION</scope>
    <source>
        <tissue evidence="10">Gonads</tissue>
    </source>
</reference>
<dbReference type="PANTHER" id="PTHR22930:SF250">
    <property type="entry name" value="NUCLEASE HARBI1-LIKE PROTEIN"/>
    <property type="match status" value="1"/>
</dbReference>
<gene>
    <name evidence="10" type="primary">LOC115887663</name>
</gene>
<evidence type="ECO:0000256" key="5">
    <source>
        <dbReference type="ARBA" id="ARBA00022723"/>
    </source>
</evidence>
<comment type="similarity">
    <text evidence="3">Belongs to the HARBI1 family.</text>
</comment>
<proteinExistence type="inferred from homology"/>
<dbReference type="GeneID" id="115887663"/>
<dbReference type="AlphaFoldDB" id="A0A6J2YG71"/>
<comment type="cofactor">
    <cofactor evidence="1">
        <name>a divalent metal cation</name>
        <dbReference type="ChEBI" id="CHEBI:60240"/>
    </cofactor>
</comment>
<dbReference type="OrthoDB" id="6581538at2759"/>
<dbReference type="InterPro" id="IPR027806">
    <property type="entry name" value="HARBI1_dom"/>
</dbReference>
<evidence type="ECO:0000256" key="3">
    <source>
        <dbReference type="ARBA" id="ARBA00006958"/>
    </source>
</evidence>
<keyword evidence="9" id="KW-1185">Reference proteome</keyword>
<keyword evidence="4" id="KW-0540">Nuclease</keyword>
<evidence type="ECO:0000256" key="6">
    <source>
        <dbReference type="ARBA" id="ARBA00022801"/>
    </source>
</evidence>
<dbReference type="GO" id="GO:0005634">
    <property type="term" value="C:nucleus"/>
    <property type="evidence" value="ECO:0007669"/>
    <property type="project" value="UniProtKB-SubCell"/>
</dbReference>
<dbReference type="PANTHER" id="PTHR22930">
    <property type="match status" value="1"/>
</dbReference>
<dbReference type="Proteomes" id="UP000504635">
    <property type="component" value="Unplaced"/>
</dbReference>
<accession>A0A6J2YG71</accession>
<dbReference type="GO" id="GO:0016787">
    <property type="term" value="F:hydrolase activity"/>
    <property type="evidence" value="ECO:0007669"/>
    <property type="project" value="UniProtKB-KW"/>
</dbReference>
<evidence type="ECO:0000259" key="8">
    <source>
        <dbReference type="Pfam" id="PF13359"/>
    </source>
</evidence>
<sequence length="245" mass="28658">MEYLAYDLLHLERRVRIMERRLERRALRDVMEPLELPDDEFINLYRISPDMATDLIQALRPHLARQRPYGLSVEKQVLIALRFYATGSYQNPVGNQEGLTMSQPSVSRCVHAVTDSINNVFLRRKIRFPLTAEERNAARLKFANAMQPFYGAIGAVDCTHVSIRGPSDHEEAYVNRYGYHSLNVQVVCNPDYKILNINARFPSARHDAYIWSNSPVRSCMERNFERGERQTWLIGKYMFFFKFCE</sequence>
<evidence type="ECO:0000313" key="10">
    <source>
        <dbReference type="RefSeq" id="XP_030762988.1"/>
    </source>
</evidence>
<keyword evidence="7" id="KW-0539">Nucleus</keyword>
<dbReference type="InterPro" id="IPR045249">
    <property type="entry name" value="HARBI1-like"/>
</dbReference>
<evidence type="ECO:0000256" key="4">
    <source>
        <dbReference type="ARBA" id="ARBA00022722"/>
    </source>
</evidence>
<dbReference type="Pfam" id="PF13359">
    <property type="entry name" value="DDE_Tnp_4"/>
    <property type="match status" value="1"/>
</dbReference>